<dbReference type="SUPFAM" id="SSF48179">
    <property type="entry name" value="6-phosphogluconate dehydrogenase C-terminal domain-like"/>
    <property type="match status" value="1"/>
</dbReference>
<dbReference type="InterPro" id="IPR059064">
    <property type="entry name" value="TYRAAT2_C"/>
</dbReference>
<feature type="region of interest" description="Disordered" evidence="2">
    <location>
        <begin position="216"/>
        <end position="513"/>
    </location>
</feature>
<feature type="compositionally biased region" description="Basic and acidic residues" evidence="2">
    <location>
        <begin position="66"/>
        <end position="76"/>
    </location>
</feature>
<feature type="compositionally biased region" description="Basic residues" evidence="2">
    <location>
        <begin position="260"/>
        <end position="269"/>
    </location>
</feature>
<dbReference type="InterPro" id="IPR028939">
    <property type="entry name" value="P5C_Rdtase_cat_N"/>
</dbReference>
<feature type="domain" description="Prephenate/arogenate dehydrogenase" evidence="3">
    <location>
        <begin position="554"/>
        <end position="830"/>
    </location>
</feature>
<evidence type="ECO:0000313" key="4">
    <source>
        <dbReference type="EMBL" id="KAF8686992.1"/>
    </source>
</evidence>
<dbReference type="AlphaFoldDB" id="A0A835EGF3"/>
<dbReference type="Pfam" id="PF26213">
    <property type="entry name" value="TYRAAT1_C"/>
    <property type="match status" value="1"/>
</dbReference>
<proteinExistence type="predicted"/>
<dbReference type="InterPro" id="IPR036291">
    <property type="entry name" value="NAD(P)-bd_dom_sf"/>
</dbReference>
<feature type="compositionally biased region" description="Basic and acidic residues" evidence="2">
    <location>
        <begin position="275"/>
        <end position="284"/>
    </location>
</feature>
<dbReference type="GO" id="GO:0033730">
    <property type="term" value="F:arogenate dehydrogenase (NADP+) activity"/>
    <property type="evidence" value="ECO:0007669"/>
    <property type="project" value="InterPro"/>
</dbReference>
<feature type="compositionally biased region" description="Basic and acidic residues" evidence="2">
    <location>
        <begin position="407"/>
        <end position="451"/>
    </location>
</feature>
<dbReference type="SUPFAM" id="SSF51735">
    <property type="entry name" value="NAD(P)-binding Rossmann-fold domains"/>
    <property type="match status" value="1"/>
</dbReference>
<keyword evidence="1" id="KW-0560">Oxidoreductase</keyword>
<evidence type="ECO:0000256" key="2">
    <source>
        <dbReference type="SAM" id="MobiDB-lite"/>
    </source>
</evidence>
<protein>
    <recommendedName>
        <fullName evidence="3">Prephenate/arogenate dehydrogenase domain-containing protein</fullName>
    </recommendedName>
</protein>
<dbReference type="InterPro" id="IPR045011">
    <property type="entry name" value="TYRAAT1/2"/>
</dbReference>
<dbReference type="GO" id="GO:0006571">
    <property type="term" value="P:tyrosine biosynthetic process"/>
    <property type="evidence" value="ECO:0007669"/>
    <property type="project" value="InterPro"/>
</dbReference>
<evidence type="ECO:0000259" key="3">
    <source>
        <dbReference type="PROSITE" id="PS51176"/>
    </source>
</evidence>
<feature type="compositionally biased region" description="Low complexity" evidence="2">
    <location>
        <begin position="501"/>
        <end position="513"/>
    </location>
</feature>
<feature type="compositionally biased region" description="Basic and acidic residues" evidence="2">
    <location>
        <begin position="326"/>
        <end position="344"/>
    </location>
</feature>
<dbReference type="PROSITE" id="PS51176">
    <property type="entry name" value="PDH_ADH"/>
    <property type="match status" value="1"/>
</dbReference>
<organism evidence="4 5">
    <name type="scientific">Digitaria exilis</name>
    <dbReference type="NCBI Taxonomy" id="1010633"/>
    <lineage>
        <taxon>Eukaryota</taxon>
        <taxon>Viridiplantae</taxon>
        <taxon>Streptophyta</taxon>
        <taxon>Embryophyta</taxon>
        <taxon>Tracheophyta</taxon>
        <taxon>Spermatophyta</taxon>
        <taxon>Magnoliopsida</taxon>
        <taxon>Liliopsida</taxon>
        <taxon>Poales</taxon>
        <taxon>Poaceae</taxon>
        <taxon>PACMAD clade</taxon>
        <taxon>Panicoideae</taxon>
        <taxon>Panicodae</taxon>
        <taxon>Paniceae</taxon>
        <taxon>Anthephorinae</taxon>
        <taxon>Digitaria</taxon>
    </lineage>
</organism>
<feature type="region of interest" description="Disordered" evidence="2">
    <location>
        <begin position="156"/>
        <end position="187"/>
    </location>
</feature>
<dbReference type="GO" id="GO:0008977">
    <property type="term" value="F:prephenate dehydrogenase (NAD+) activity"/>
    <property type="evidence" value="ECO:0007669"/>
    <property type="project" value="InterPro"/>
</dbReference>
<dbReference type="Gene3D" id="3.40.50.720">
    <property type="entry name" value="NAD(P)-binding Rossmann-like Domain"/>
    <property type="match status" value="1"/>
</dbReference>
<feature type="compositionally biased region" description="Basic residues" evidence="2">
    <location>
        <begin position="491"/>
        <end position="500"/>
    </location>
</feature>
<feature type="compositionally biased region" description="Basic and acidic residues" evidence="2">
    <location>
        <begin position="230"/>
        <end position="246"/>
    </location>
</feature>
<feature type="compositionally biased region" description="Basic and acidic residues" evidence="2">
    <location>
        <begin position="23"/>
        <end position="36"/>
    </location>
</feature>
<dbReference type="Proteomes" id="UP000636709">
    <property type="component" value="Unassembled WGS sequence"/>
</dbReference>
<feature type="region of interest" description="Disordered" evidence="2">
    <location>
        <begin position="18"/>
        <end position="91"/>
    </location>
</feature>
<feature type="compositionally biased region" description="Basic residues" evidence="2">
    <location>
        <begin position="218"/>
        <end position="229"/>
    </location>
</feature>
<evidence type="ECO:0000256" key="1">
    <source>
        <dbReference type="ARBA" id="ARBA00023002"/>
    </source>
</evidence>
<dbReference type="EMBL" id="JACEFO010002057">
    <property type="protein sequence ID" value="KAF8686992.1"/>
    <property type="molecule type" value="Genomic_DNA"/>
</dbReference>
<dbReference type="InterPro" id="IPR008927">
    <property type="entry name" value="6-PGluconate_DH-like_C_sf"/>
</dbReference>
<dbReference type="InterPro" id="IPR003099">
    <property type="entry name" value="Prephen_DH"/>
</dbReference>
<evidence type="ECO:0000313" key="5">
    <source>
        <dbReference type="Proteomes" id="UP000636709"/>
    </source>
</evidence>
<dbReference type="GO" id="GO:0004665">
    <property type="term" value="F:prephenate dehydrogenase (NADP+) activity"/>
    <property type="evidence" value="ECO:0007669"/>
    <property type="project" value="InterPro"/>
</dbReference>
<feature type="compositionally biased region" description="Basic residues" evidence="2">
    <location>
        <begin position="285"/>
        <end position="298"/>
    </location>
</feature>
<dbReference type="OrthoDB" id="6253837at2759"/>
<name>A0A835EGF3_9POAL</name>
<accession>A0A835EGF3</accession>
<keyword evidence="5" id="KW-1185">Reference proteome</keyword>
<reference evidence="4" key="1">
    <citation type="submission" date="2020-07" db="EMBL/GenBank/DDBJ databases">
        <title>Genome sequence and genetic diversity analysis of an under-domesticated orphan crop, white fonio (Digitaria exilis).</title>
        <authorList>
            <person name="Bennetzen J.L."/>
            <person name="Chen S."/>
            <person name="Ma X."/>
            <person name="Wang X."/>
            <person name="Yssel A.E.J."/>
            <person name="Chaluvadi S.R."/>
            <person name="Johnson M."/>
            <person name="Gangashetty P."/>
            <person name="Hamidou F."/>
            <person name="Sanogo M.D."/>
            <person name="Zwaenepoel A."/>
            <person name="Wallace J."/>
            <person name="Van De Peer Y."/>
            <person name="Van Deynze A."/>
        </authorList>
    </citation>
    <scope>NUCLEOTIDE SEQUENCE</scope>
    <source>
        <tissue evidence="4">Leaves</tissue>
    </source>
</reference>
<feature type="compositionally biased region" description="Basic residues" evidence="2">
    <location>
        <begin position="316"/>
        <end position="325"/>
    </location>
</feature>
<dbReference type="PANTHER" id="PTHR43207">
    <property type="entry name" value="AROGENATE DEHYDROGENASE-RELATED"/>
    <property type="match status" value="1"/>
</dbReference>
<dbReference type="PANTHER" id="PTHR43207:SF4">
    <property type="entry name" value="AROGENATE DEHYDROGENASE 2, CHLOROPLASTIC"/>
    <property type="match status" value="1"/>
</dbReference>
<sequence length="830" mass="94368">MEVMKAVSFMYVRPPGYNAESAKAAEMEDEKKRSDPDPGDMAQGAAAAASTSSMPDKAPEKTQSGSDKKNRPKDVFGRPLPTEQEFEVLKNAPRLETGAPVRIKPFAVEVRNVRCLRCGNYGHQSGDRECPLKDVIMPNEESRLKRDDPLTTIKAQTDSSEPFKWELKQKPGMSPPRGGFDPDDPNQQIVAEDIFDEYGGFLGNLDIPALISNFSASKSKKRSKKKSKHRQVESDIHEESSRHESSYHLSSDSEEEKRNKTSRIKRKKKYCSDPSHSDSEVDARKGKHKSKHRHKKKNRSESSSDSEAEVCEDTRRHLKREHRREKREESPSSFPEDKGNTESKRHSRRSREKHHYDNSSSSSESEKHSLRHKDRQYYSDSSPDRGYRHSRRTRGKRDESESSSPDVSRRPRRSTEKQRHTDLSPHHTDRHSNISSSKRDYTESSRYESSRHSRRSREKRRYSDSSASDYSDSDQAKKMLPSSTSTLRLHQPAHPHRRHAPAVAAGAGATRLAPSRRWAPPLRSRAQRIRALDAAQPFDYESRAAGLLEERQRLKIAIVGFGNFGQFLARTFARQGHTLLAHSRTDHSALAATLGASFFTDPHDLCECHPDVVLLATSILSAETVLRSLPVHRLRRNTLFVDVLSVKEFPKNLLLSSLPPDFDVICTHPMFGPESARDGWDGLPFVFDKVRVGDCPARRARAEAFLNIFEREGCRMVEMSCAEHDAHAAETQFLTHTVGRMLAMLELRSTPINTKGYETLLRLVDNTCSDSFDLYNGLFMYNKNSTELLNRLEWAMDSVKKKLFDGLHDVLRKQLFEGSAQVPNTSNIRK</sequence>
<comment type="caution">
    <text evidence="4">The sequence shown here is derived from an EMBL/GenBank/DDBJ whole genome shotgun (WGS) entry which is preliminary data.</text>
</comment>
<gene>
    <name evidence="4" type="ORF">HU200_043271</name>
</gene>
<dbReference type="Pfam" id="PF03807">
    <property type="entry name" value="F420_oxidored"/>
    <property type="match status" value="1"/>
</dbReference>